<dbReference type="KEGG" id="rhoz:GXP67_23170"/>
<dbReference type="RefSeq" id="WP_162445321.1">
    <property type="nucleotide sequence ID" value="NZ_CP048222.1"/>
</dbReference>
<proteinExistence type="predicted"/>
<accession>A0A6C0GP16</accession>
<organism evidence="1 2">
    <name type="scientific">Rhodocytophaga rosea</name>
    <dbReference type="NCBI Taxonomy" id="2704465"/>
    <lineage>
        <taxon>Bacteria</taxon>
        <taxon>Pseudomonadati</taxon>
        <taxon>Bacteroidota</taxon>
        <taxon>Cytophagia</taxon>
        <taxon>Cytophagales</taxon>
        <taxon>Rhodocytophagaceae</taxon>
        <taxon>Rhodocytophaga</taxon>
    </lineage>
</organism>
<protein>
    <submittedName>
        <fullName evidence="1">Uncharacterized protein</fullName>
    </submittedName>
</protein>
<gene>
    <name evidence="1" type="ORF">GXP67_23170</name>
</gene>
<dbReference type="Proteomes" id="UP000480178">
    <property type="component" value="Chromosome"/>
</dbReference>
<dbReference type="AlphaFoldDB" id="A0A6C0GP16"/>
<evidence type="ECO:0000313" key="2">
    <source>
        <dbReference type="Proteomes" id="UP000480178"/>
    </source>
</evidence>
<reference evidence="1 2" key="1">
    <citation type="submission" date="2020-01" db="EMBL/GenBank/DDBJ databases">
        <authorList>
            <person name="Kim M.K."/>
        </authorList>
    </citation>
    <scope>NUCLEOTIDE SEQUENCE [LARGE SCALE GENOMIC DNA]</scope>
    <source>
        <strain evidence="1 2">172606-1</strain>
    </source>
</reference>
<sequence length="212" mass="25246">MNQYLNTRERELVKAAVQFKKRAQNLIKSGKLAAEHGVVAETCDRLLEQVYSHAENRLFALQQHENLKKSVQDNAQCPRCKSKEYLKLRGVDVSEKGWKMNKYFCRRCHIEFVWNRPNNPWDMLKFMEDFIQQLELSMQNPAIDEETKGQTRQVKEHMEQNLAKLIPVIENADKNLQDVKEKDEQMAQMLHEFKNYLLIEKIKLDTWENQQH</sequence>
<dbReference type="EMBL" id="CP048222">
    <property type="protein sequence ID" value="QHT69332.1"/>
    <property type="molecule type" value="Genomic_DNA"/>
</dbReference>
<keyword evidence="2" id="KW-1185">Reference proteome</keyword>
<evidence type="ECO:0000313" key="1">
    <source>
        <dbReference type="EMBL" id="QHT69332.1"/>
    </source>
</evidence>
<name>A0A6C0GP16_9BACT</name>